<keyword evidence="4" id="KW-1185">Reference proteome</keyword>
<feature type="region of interest" description="Disordered" evidence="1">
    <location>
        <begin position="922"/>
        <end position="968"/>
    </location>
</feature>
<dbReference type="AlphaFoldDB" id="A0AAV4FNB2"/>
<name>A0AAV4FNB2_9GAST</name>
<feature type="region of interest" description="Disordered" evidence="1">
    <location>
        <begin position="194"/>
        <end position="218"/>
    </location>
</feature>
<feature type="compositionally biased region" description="Low complexity" evidence="1">
    <location>
        <begin position="867"/>
        <end position="898"/>
    </location>
</feature>
<dbReference type="PANTHER" id="PTHR16148:SF14">
    <property type="entry name" value="MYND-TYPE DOMAIN-CONTAINING PROTEIN"/>
    <property type="match status" value="1"/>
</dbReference>
<organism evidence="3 4">
    <name type="scientific">Elysia marginata</name>
    <dbReference type="NCBI Taxonomy" id="1093978"/>
    <lineage>
        <taxon>Eukaryota</taxon>
        <taxon>Metazoa</taxon>
        <taxon>Spiralia</taxon>
        <taxon>Lophotrochozoa</taxon>
        <taxon>Mollusca</taxon>
        <taxon>Gastropoda</taxon>
        <taxon>Heterobranchia</taxon>
        <taxon>Euthyneura</taxon>
        <taxon>Panpulmonata</taxon>
        <taxon>Sacoglossa</taxon>
        <taxon>Placobranchoidea</taxon>
        <taxon>Plakobranchidae</taxon>
        <taxon>Elysia</taxon>
    </lineage>
</organism>
<sequence>MSISTACQLCVVLVCVATAFHVSFIKALSVSPLKTDAQEDAQLNKPSEIQPGEARVFLSFGPFPGQLGAFGQRFTEKLFSSLWNFFGAHDTNTRRDQNKKPVLVVKEDKSGVDGLDSGNGQVKIKTGGKLEHDDDGHGNFHFIQGFKEGPDVIGIRENIKAFVKTEDGENDHLNEISTESDKARDLHGGEKVKIEERFSDAKGKDRTGRKSKENGRNVQEKLSTFKVFSKSYSTDKANAIQANLTQTKTSEQKSTRSMEKTAKTLNVVGETAEVADASMKDTNNGHLRTIPSPTTPQKTDTGSENRKRQTMDSSIASSEKDIQQMMKQEKAMQTLLDRSLLQLKEWIQIETAEDKQNVSIATQDLSSSTQNTIQSVLGDTDFAGEDGHSQTQSVARWVVKTNPKAQTLREGAASDSKTNDVRSKQQEHGGTVIEMGISNAEGDRELVPSASSGLPPEHKPYRLVADIHNKMVQAKSVAGVSQVPALQAINEVEKPSALGDERKPSKPSGPPSDKVNEEEKQPSQIIPPIDARRIPPRQSQRPKRFSSVPLAWSSQDGVDKTQRRSAGEEGPDKTSPEIVQAPAGPENKETPTPEGYEIQENNNSSTLFELGYRKFLEKIAIEESKKSKKQNVKENDIASKKVNTTKDEESEQFTMTPEGEVHAGDGGDETPVGPRIVVTLDQSEMAEASQDGSDYEIRDDVEDAGDYEDWIERLEFRKRRSHTGKKSKEFRHRQAGIHRRRGQHRAGRHIGENYGDILPKGSLHGTHGEPGNNGDHQPDRQARSPKQVKYSGNGHHGDRSVVLQKKKKRSTGQGGNSGSSRTSTNHTLLDDADIVFIVKHKETTKDGVKADKTLTGGDKRKKPNTINNNNNSKHNNNNNNNSKHNNNNNNNKHNNNNNASRPGEPIRDHFSFFKSLYRIKYGKGKSGGKGKNSRHVPNVGPPGMARKGDNNKDTTTTPAAAIDGPSVKKLTPGTAFPLHPVHAMHPLHAHLHRPPRPVNLVWKHHSETNRHAAAILVFLCLGVILFAVMVLAITKATNNSSEPRRNDSSTALYVNYPHY</sequence>
<feature type="region of interest" description="Disordered" evidence="1">
    <location>
        <begin position="848"/>
        <end position="907"/>
    </location>
</feature>
<gene>
    <name evidence="3" type="ORF">ElyMa_002172100</name>
</gene>
<feature type="compositionally biased region" description="Basic and acidic residues" evidence="1">
    <location>
        <begin position="301"/>
        <end position="310"/>
    </location>
</feature>
<feature type="compositionally biased region" description="Basic residues" evidence="1">
    <location>
        <begin position="717"/>
        <end position="748"/>
    </location>
</feature>
<dbReference type="EMBL" id="BMAT01004508">
    <property type="protein sequence ID" value="GFR74802.1"/>
    <property type="molecule type" value="Genomic_DNA"/>
</dbReference>
<accession>A0AAV4FNB2</accession>
<feature type="region of interest" description="Disordered" evidence="1">
    <location>
        <begin position="623"/>
        <end position="674"/>
    </location>
</feature>
<feature type="compositionally biased region" description="Basic and acidic residues" evidence="1">
    <location>
        <begin position="623"/>
        <end position="647"/>
    </location>
</feature>
<evidence type="ECO:0000313" key="3">
    <source>
        <dbReference type="EMBL" id="GFR74802.1"/>
    </source>
</evidence>
<reference evidence="3 4" key="1">
    <citation type="journal article" date="2021" name="Elife">
        <title>Chloroplast acquisition without the gene transfer in kleptoplastic sea slugs, Plakobranchus ocellatus.</title>
        <authorList>
            <person name="Maeda T."/>
            <person name="Takahashi S."/>
            <person name="Yoshida T."/>
            <person name="Shimamura S."/>
            <person name="Takaki Y."/>
            <person name="Nagai Y."/>
            <person name="Toyoda A."/>
            <person name="Suzuki Y."/>
            <person name="Arimoto A."/>
            <person name="Ishii H."/>
            <person name="Satoh N."/>
            <person name="Nishiyama T."/>
            <person name="Hasebe M."/>
            <person name="Maruyama T."/>
            <person name="Minagawa J."/>
            <person name="Obokata J."/>
            <person name="Shigenobu S."/>
        </authorList>
    </citation>
    <scope>NUCLEOTIDE SEQUENCE [LARGE SCALE GENOMIC DNA]</scope>
</reference>
<feature type="compositionally biased region" description="Basic residues" evidence="1">
    <location>
        <begin position="922"/>
        <end position="934"/>
    </location>
</feature>
<feature type="compositionally biased region" description="Basic and acidic residues" evidence="1">
    <location>
        <begin position="417"/>
        <end position="427"/>
    </location>
</feature>
<dbReference type="Proteomes" id="UP000762676">
    <property type="component" value="Unassembled WGS sequence"/>
</dbReference>
<evidence type="ECO:0000256" key="1">
    <source>
        <dbReference type="SAM" id="MobiDB-lite"/>
    </source>
</evidence>
<keyword evidence="2" id="KW-0812">Transmembrane</keyword>
<feature type="region of interest" description="Disordered" evidence="1">
    <location>
        <begin position="491"/>
        <end position="604"/>
    </location>
</feature>
<keyword evidence="2" id="KW-0472">Membrane</keyword>
<dbReference type="PANTHER" id="PTHR16148">
    <property type="entry name" value="NF-KAPPA-B-REPRESSING FACTOR-RELATED"/>
    <property type="match status" value="1"/>
</dbReference>
<feature type="compositionally biased region" description="Basic and acidic residues" evidence="1">
    <location>
        <begin position="491"/>
        <end position="504"/>
    </location>
</feature>
<feature type="region of interest" description="Disordered" evidence="1">
    <location>
        <begin position="407"/>
        <end position="431"/>
    </location>
</feature>
<evidence type="ECO:0000313" key="4">
    <source>
        <dbReference type="Proteomes" id="UP000762676"/>
    </source>
</evidence>
<proteinExistence type="predicted"/>
<feature type="region of interest" description="Disordered" evidence="1">
    <location>
        <begin position="275"/>
        <end position="321"/>
    </location>
</feature>
<evidence type="ECO:0000256" key="2">
    <source>
        <dbReference type="SAM" id="Phobius"/>
    </source>
</evidence>
<feature type="compositionally biased region" description="Polar residues" evidence="1">
    <location>
        <begin position="280"/>
        <end position="300"/>
    </location>
</feature>
<protein>
    <submittedName>
        <fullName evidence="3">Uncharacterized protein</fullName>
    </submittedName>
</protein>
<feature type="transmembrane region" description="Helical" evidence="2">
    <location>
        <begin position="1013"/>
        <end position="1034"/>
    </location>
</feature>
<feature type="compositionally biased region" description="Basic and acidic residues" evidence="1">
    <location>
        <begin position="557"/>
        <end position="575"/>
    </location>
</feature>
<comment type="caution">
    <text evidence="3">The sequence shown here is derived from an EMBL/GenBank/DDBJ whole genome shotgun (WGS) entry which is preliminary data.</text>
</comment>
<feature type="region of interest" description="Disordered" evidence="1">
    <location>
        <begin position="717"/>
        <end position="826"/>
    </location>
</feature>
<keyword evidence="2" id="KW-1133">Transmembrane helix</keyword>